<comment type="cofactor">
    <cofactor evidence="1">
        <name>K(+)</name>
        <dbReference type="ChEBI" id="CHEBI:29103"/>
    </cofactor>
</comment>
<dbReference type="FunFam" id="2.40.33.10:FF:000001">
    <property type="entry name" value="Pyruvate kinase"/>
    <property type="match status" value="1"/>
</dbReference>
<dbReference type="PANTHER" id="PTHR11817">
    <property type="entry name" value="PYRUVATE KINASE"/>
    <property type="match status" value="1"/>
</dbReference>
<comment type="similarity">
    <text evidence="3 14">Belongs to the pyruvate kinase family.</text>
</comment>
<keyword evidence="5 14" id="KW-0808">Transferase</keyword>
<reference evidence="16" key="1">
    <citation type="journal article" date="2023" name="Insect Mol. Biol.">
        <title>Genome sequencing provides insights into the evolution of gene families encoding plant cell wall-degrading enzymes in longhorned beetles.</title>
        <authorList>
            <person name="Shin N.R."/>
            <person name="Okamura Y."/>
            <person name="Kirsch R."/>
            <person name="Pauchet Y."/>
        </authorList>
    </citation>
    <scope>NUCLEOTIDE SEQUENCE</scope>
    <source>
        <strain evidence="16">RBIC_L_NR</strain>
    </source>
</reference>
<keyword evidence="17" id="KW-1185">Reference proteome</keyword>
<evidence type="ECO:0000313" key="16">
    <source>
        <dbReference type="EMBL" id="KAJ8934621.1"/>
    </source>
</evidence>
<evidence type="ECO:0000256" key="14">
    <source>
        <dbReference type="RuleBase" id="RU000504"/>
    </source>
</evidence>
<evidence type="ECO:0000256" key="8">
    <source>
        <dbReference type="ARBA" id="ARBA00022777"/>
    </source>
</evidence>
<evidence type="ECO:0000256" key="4">
    <source>
        <dbReference type="ARBA" id="ARBA00012142"/>
    </source>
</evidence>
<dbReference type="GO" id="GO:0005524">
    <property type="term" value="F:ATP binding"/>
    <property type="evidence" value="ECO:0007669"/>
    <property type="project" value="UniProtKB-KW"/>
</dbReference>
<keyword evidence="7" id="KW-0547">Nucleotide-binding</keyword>
<keyword evidence="12" id="KW-0670">Pyruvate</keyword>
<protein>
    <recommendedName>
        <fullName evidence="4 14">Pyruvate kinase</fullName>
        <ecNumber evidence="4 14">2.7.1.40</ecNumber>
    </recommendedName>
</protein>
<gene>
    <name evidence="16" type="ORF">NQ314_013255</name>
</gene>
<keyword evidence="9" id="KW-0067">ATP-binding</keyword>
<dbReference type="InterPro" id="IPR040442">
    <property type="entry name" value="Pyrv_kinase-like_dom_sf"/>
</dbReference>
<evidence type="ECO:0000256" key="9">
    <source>
        <dbReference type="ARBA" id="ARBA00022840"/>
    </source>
</evidence>
<dbReference type="InterPro" id="IPR015793">
    <property type="entry name" value="Pyrv_Knase_brl"/>
</dbReference>
<dbReference type="AlphaFoldDB" id="A0AAV8X7K1"/>
<dbReference type="EC" id="2.7.1.40" evidence="4 14"/>
<proteinExistence type="inferred from homology"/>
<evidence type="ECO:0000256" key="2">
    <source>
        <dbReference type="ARBA" id="ARBA00004997"/>
    </source>
</evidence>
<keyword evidence="11 14" id="KW-0324">Glycolysis</keyword>
<dbReference type="InterPro" id="IPR015806">
    <property type="entry name" value="Pyrv_Knase_insert_dom_sf"/>
</dbReference>
<keyword evidence="10 14" id="KW-0460">Magnesium</keyword>
<dbReference type="Pfam" id="PF00224">
    <property type="entry name" value="PK"/>
    <property type="match status" value="1"/>
</dbReference>
<feature type="domain" description="Pyruvate kinase barrel" evidence="15">
    <location>
        <begin position="54"/>
        <end position="328"/>
    </location>
</feature>
<evidence type="ECO:0000256" key="1">
    <source>
        <dbReference type="ARBA" id="ARBA00001958"/>
    </source>
</evidence>
<dbReference type="GO" id="GO:0030955">
    <property type="term" value="F:potassium ion binding"/>
    <property type="evidence" value="ECO:0007669"/>
    <property type="project" value="InterPro"/>
</dbReference>
<accession>A0AAV8X7K1</accession>
<dbReference type="GO" id="GO:0000287">
    <property type="term" value="F:magnesium ion binding"/>
    <property type="evidence" value="ECO:0007669"/>
    <property type="project" value="InterPro"/>
</dbReference>
<keyword evidence="8 14" id="KW-0418">Kinase</keyword>
<evidence type="ECO:0000313" key="17">
    <source>
        <dbReference type="Proteomes" id="UP001162156"/>
    </source>
</evidence>
<comment type="pathway">
    <text evidence="2 14">Carbohydrate degradation; glycolysis; pyruvate from D-glyceraldehyde 3-phosphate: step 5/5.</text>
</comment>
<evidence type="ECO:0000256" key="6">
    <source>
        <dbReference type="ARBA" id="ARBA00022723"/>
    </source>
</evidence>
<dbReference type="EMBL" id="JANEYF010003697">
    <property type="protein sequence ID" value="KAJ8934621.1"/>
    <property type="molecule type" value="Genomic_DNA"/>
</dbReference>
<dbReference type="Gene3D" id="2.40.33.10">
    <property type="entry name" value="PK beta-barrel domain-like"/>
    <property type="match status" value="1"/>
</dbReference>
<sequence>MDINPKCPKLPWMVDFHTSQDGKIFNTQLEAAFANTTLEYLSSLNIKSKPSSFRETQLICTLSSNVSCSTIEELLSLDMSVARITATSHQKILEMLSKVRAVTDSYSRKIGKMYPLAIALEIKGPEIHTGVLKGPEKKIFLEKGKITNITTDPIYEEFVTKDMIYVNYENLPSVVQPGDRVILDNGSVALSALECVESIIRCIVEKAGDLLSNASVIVPNAPIELPLVSASDQELLTISIGENVDLLFLSGIYNREAILDVKDLLGEEGKSILIIAKIENSTAIENIDAIIEVSDGICIDCERLMIELPKEKLFLVQKSILAKCNLAGT</sequence>
<evidence type="ECO:0000256" key="5">
    <source>
        <dbReference type="ARBA" id="ARBA00022679"/>
    </source>
</evidence>
<dbReference type="GO" id="GO:0004743">
    <property type="term" value="F:pyruvate kinase activity"/>
    <property type="evidence" value="ECO:0007669"/>
    <property type="project" value="UniProtKB-EC"/>
</dbReference>
<dbReference type="SUPFAM" id="SSF51621">
    <property type="entry name" value="Phosphoenolpyruvate/pyruvate domain"/>
    <property type="match status" value="1"/>
</dbReference>
<dbReference type="SUPFAM" id="SSF50800">
    <property type="entry name" value="PK beta-barrel domain-like"/>
    <property type="match status" value="1"/>
</dbReference>
<organism evidence="16 17">
    <name type="scientific">Rhamnusium bicolor</name>
    <dbReference type="NCBI Taxonomy" id="1586634"/>
    <lineage>
        <taxon>Eukaryota</taxon>
        <taxon>Metazoa</taxon>
        <taxon>Ecdysozoa</taxon>
        <taxon>Arthropoda</taxon>
        <taxon>Hexapoda</taxon>
        <taxon>Insecta</taxon>
        <taxon>Pterygota</taxon>
        <taxon>Neoptera</taxon>
        <taxon>Endopterygota</taxon>
        <taxon>Coleoptera</taxon>
        <taxon>Polyphaga</taxon>
        <taxon>Cucujiformia</taxon>
        <taxon>Chrysomeloidea</taxon>
        <taxon>Cerambycidae</taxon>
        <taxon>Lepturinae</taxon>
        <taxon>Rhagiini</taxon>
        <taxon>Rhamnusium</taxon>
    </lineage>
</organism>
<dbReference type="InterPro" id="IPR011037">
    <property type="entry name" value="Pyrv_Knase-like_insert_dom_sf"/>
</dbReference>
<keyword evidence="6" id="KW-0479">Metal-binding</keyword>
<dbReference type="InterPro" id="IPR001697">
    <property type="entry name" value="Pyr_Knase"/>
</dbReference>
<evidence type="ECO:0000256" key="7">
    <source>
        <dbReference type="ARBA" id="ARBA00022741"/>
    </source>
</evidence>
<evidence type="ECO:0000259" key="15">
    <source>
        <dbReference type="Pfam" id="PF00224"/>
    </source>
</evidence>
<evidence type="ECO:0000256" key="13">
    <source>
        <dbReference type="ARBA" id="ARBA00048967"/>
    </source>
</evidence>
<evidence type="ECO:0000256" key="10">
    <source>
        <dbReference type="ARBA" id="ARBA00022842"/>
    </source>
</evidence>
<name>A0AAV8X7K1_9CUCU</name>
<evidence type="ECO:0000256" key="12">
    <source>
        <dbReference type="ARBA" id="ARBA00023317"/>
    </source>
</evidence>
<dbReference type="GO" id="GO:0016301">
    <property type="term" value="F:kinase activity"/>
    <property type="evidence" value="ECO:0007669"/>
    <property type="project" value="UniProtKB-KW"/>
</dbReference>
<dbReference type="Gene3D" id="3.20.20.60">
    <property type="entry name" value="Phosphoenolpyruvate-binding domains"/>
    <property type="match status" value="1"/>
</dbReference>
<evidence type="ECO:0000256" key="11">
    <source>
        <dbReference type="ARBA" id="ARBA00023152"/>
    </source>
</evidence>
<dbReference type="InterPro" id="IPR015813">
    <property type="entry name" value="Pyrv/PenolPyrv_kinase-like_dom"/>
</dbReference>
<dbReference type="Proteomes" id="UP001162156">
    <property type="component" value="Unassembled WGS sequence"/>
</dbReference>
<comment type="catalytic activity">
    <reaction evidence="13">
        <text>pyruvate + ATP = phosphoenolpyruvate + ADP + H(+)</text>
        <dbReference type="Rhea" id="RHEA:18157"/>
        <dbReference type="ChEBI" id="CHEBI:15361"/>
        <dbReference type="ChEBI" id="CHEBI:15378"/>
        <dbReference type="ChEBI" id="CHEBI:30616"/>
        <dbReference type="ChEBI" id="CHEBI:58702"/>
        <dbReference type="ChEBI" id="CHEBI:456216"/>
        <dbReference type="EC" id="2.7.1.40"/>
    </reaction>
    <physiologicalReaction direction="right-to-left" evidence="13">
        <dbReference type="Rhea" id="RHEA:18159"/>
    </physiologicalReaction>
</comment>
<comment type="caution">
    <text evidence="16">The sequence shown here is derived from an EMBL/GenBank/DDBJ whole genome shotgun (WGS) entry which is preliminary data.</text>
</comment>
<dbReference type="PRINTS" id="PR01050">
    <property type="entry name" value="PYRUVTKNASE"/>
</dbReference>
<evidence type="ECO:0000256" key="3">
    <source>
        <dbReference type="ARBA" id="ARBA00008663"/>
    </source>
</evidence>